<dbReference type="Gene3D" id="3.30.9.10">
    <property type="entry name" value="D-Amino Acid Oxidase, subunit A, domain 2"/>
    <property type="match status" value="1"/>
</dbReference>
<dbReference type="EMBL" id="JBHSPF010000025">
    <property type="protein sequence ID" value="MFC5628698.1"/>
    <property type="molecule type" value="Genomic_DNA"/>
</dbReference>
<evidence type="ECO:0000313" key="7">
    <source>
        <dbReference type="EMBL" id="MFC5628698.1"/>
    </source>
</evidence>
<dbReference type="InterPro" id="IPR036922">
    <property type="entry name" value="Rieske_2Fe-2S_sf"/>
</dbReference>
<dbReference type="InterPro" id="IPR038010">
    <property type="entry name" value="YhfW_C"/>
</dbReference>
<dbReference type="Pfam" id="PF00355">
    <property type="entry name" value="Rieske"/>
    <property type="match status" value="1"/>
</dbReference>
<organism evidence="7 8">
    <name type="scientific">Aliibacillus thermotolerans</name>
    <dbReference type="NCBI Taxonomy" id="1834418"/>
    <lineage>
        <taxon>Bacteria</taxon>
        <taxon>Bacillati</taxon>
        <taxon>Bacillota</taxon>
        <taxon>Bacilli</taxon>
        <taxon>Bacillales</taxon>
        <taxon>Bacillaceae</taxon>
        <taxon>Aliibacillus</taxon>
    </lineage>
</organism>
<comment type="caution">
    <text evidence="7">The sequence shown here is derived from an EMBL/GenBank/DDBJ whole genome shotgun (WGS) entry which is preliminary data.</text>
</comment>
<dbReference type="RefSeq" id="WP_377902063.1">
    <property type="nucleotide sequence ID" value="NZ_JBHSPF010000025.1"/>
</dbReference>
<accession>A0ABW0U6C0</accession>
<evidence type="ECO:0000256" key="1">
    <source>
        <dbReference type="ARBA" id="ARBA00022714"/>
    </source>
</evidence>
<dbReference type="PANTHER" id="PTHR13847:SF274">
    <property type="entry name" value="RIESKE 2FE-2S IRON-SULFUR PROTEIN YHFW-RELATED"/>
    <property type="match status" value="1"/>
</dbReference>
<dbReference type="Gene3D" id="3.50.50.60">
    <property type="entry name" value="FAD/NAD(P)-binding domain"/>
    <property type="match status" value="1"/>
</dbReference>
<evidence type="ECO:0000256" key="2">
    <source>
        <dbReference type="ARBA" id="ARBA00022723"/>
    </source>
</evidence>
<feature type="domain" description="Rieske" evidence="6">
    <location>
        <begin position="424"/>
        <end position="518"/>
    </location>
</feature>
<evidence type="ECO:0000256" key="3">
    <source>
        <dbReference type="ARBA" id="ARBA00023004"/>
    </source>
</evidence>
<proteinExistence type="predicted"/>
<dbReference type="PROSITE" id="PS51296">
    <property type="entry name" value="RIESKE"/>
    <property type="match status" value="1"/>
</dbReference>
<evidence type="ECO:0000259" key="6">
    <source>
        <dbReference type="PROSITE" id="PS51296"/>
    </source>
</evidence>
<sequence length="522" mass="58843">MDNVSESLPESSQSFWREDIDLSSFSSLQEDMEVDVVIVGGGITGITAAYLLTKDGVKVALLEASRLLNGTTGHTTAKITAQHGLIYDEYIQYFGQTNARLYYEAVTEAGNFIKKTIDSLGISCDYQVEDAYLYATTDEYARKLQKEYEAYQKLNIPGELVDDIPFSIPVTKALVMRQEAQFHPLKYLRVLVEETKNNGGLIYEETVAVNIEKEDRMIVHTRDGYRVKGKQVLICSHFPFYEGMGLYSARMYADRSYALVAETKETYPGGMYLSADQPNRSLRSIIVDGKEMVLVGGESHKTGQGTDVMNHYRAIEKFAHDLFTVENIPYRWSAQDLTTLDKLPYIGPITENNPNILVATGFRKWGMTNGTAAAQLMSRIVLGASSPYESLYQPSRFYADPSLKNFLRENIDFMKHFMKGKLQFPKTKVKDIQPGEGAIITVDGQRKGAYRDETGELFVVDTTCTHVGCEVEWNSGDRTWDCPCHGSRFTYKGEVVEGPAEKPLQQHHFQMLDNYTSEESGY</sequence>
<evidence type="ECO:0000313" key="8">
    <source>
        <dbReference type="Proteomes" id="UP001596143"/>
    </source>
</evidence>
<keyword evidence="4" id="KW-0411">Iron-sulfur</keyword>
<dbReference type="SUPFAM" id="SSF51905">
    <property type="entry name" value="FAD/NAD(P)-binding domain"/>
    <property type="match status" value="1"/>
</dbReference>
<dbReference type="PRINTS" id="PR00162">
    <property type="entry name" value="RIESKE"/>
</dbReference>
<keyword evidence="1" id="KW-0001">2Fe-2S</keyword>
<dbReference type="Proteomes" id="UP001596143">
    <property type="component" value="Unassembled WGS sequence"/>
</dbReference>
<keyword evidence="5" id="KW-1015">Disulfide bond</keyword>
<dbReference type="InterPro" id="IPR005805">
    <property type="entry name" value="Rieske_Fe-S_prot_C"/>
</dbReference>
<dbReference type="PANTHER" id="PTHR13847">
    <property type="entry name" value="SARCOSINE DEHYDROGENASE-RELATED"/>
    <property type="match status" value="1"/>
</dbReference>
<keyword evidence="2" id="KW-0479">Metal-binding</keyword>
<keyword evidence="8" id="KW-1185">Reference proteome</keyword>
<dbReference type="InterPro" id="IPR006076">
    <property type="entry name" value="FAD-dep_OxRdtase"/>
</dbReference>
<keyword evidence="3" id="KW-0408">Iron</keyword>
<gene>
    <name evidence="7" type="ORF">ACFPTR_07280</name>
</gene>
<evidence type="ECO:0000256" key="4">
    <source>
        <dbReference type="ARBA" id="ARBA00023014"/>
    </source>
</evidence>
<dbReference type="Pfam" id="PF01266">
    <property type="entry name" value="DAO"/>
    <property type="match status" value="1"/>
</dbReference>
<evidence type="ECO:0000256" key="5">
    <source>
        <dbReference type="ARBA" id="ARBA00023157"/>
    </source>
</evidence>
<reference evidence="8" key="1">
    <citation type="journal article" date="2019" name="Int. J. Syst. Evol. Microbiol.">
        <title>The Global Catalogue of Microorganisms (GCM) 10K type strain sequencing project: providing services to taxonomists for standard genome sequencing and annotation.</title>
        <authorList>
            <consortium name="The Broad Institute Genomics Platform"/>
            <consortium name="The Broad Institute Genome Sequencing Center for Infectious Disease"/>
            <person name="Wu L."/>
            <person name="Ma J."/>
        </authorList>
    </citation>
    <scope>NUCLEOTIDE SEQUENCE [LARGE SCALE GENOMIC DNA]</scope>
    <source>
        <strain evidence="8">CGMCC 1.15790</strain>
    </source>
</reference>
<dbReference type="InterPro" id="IPR017941">
    <property type="entry name" value="Rieske_2Fe-2S"/>
</dbReference>
<dbReference type="CDD" id="cd03477">
    <property type="entry name" value="Rieske_YhfW_C"/>
    <property type="match status" value="1"/>
</dbReference>
<dbReference type="InterPro" id="IPR036188">
    <property type="entry name" value="FAD/NAD-bd_sf"/>
</dbReference>
<protein>
    <submittedName>
        <fullName evidence="7">FAD-dependent oxidoreductase</fullName>
    </submittedName>
</protein>
<name>A0ABW0U6C0_9BACI</name>
<dbReference type="SUPFAM" id="SSF50022">
    <property type="entry name" value="ISP domain"/>
    <property type="match status" value="1"/>
</dbReference>
<dbReference type="Gene3D" id="2.102.10.10">
    <property type="entry name" value="Rieske [2Fe-2S] iron-sulphur domain"/>
    <property type="match status" value="1"/>
</dbReference>